<accession>A0A8S4A2E6</accession>
<dbReference type="Proteomes" id="UP000678393">
    <property type="component" value="Unassembled WGS sequence"/>
</dbReference>
<dbReference type="PROSITE" id="PS00845">
    <property type="entry name" value="CAP_GLY_1"/>
    <property type="match status" value="2"/>
</dbReference>
<protein>
    <recommendedName>
        <fullName evidence="2">CAP-Gly domain-containing protein</fullName>
    </recommendedName>
</protein>
<dbReference type="SUPFAM" id="SSF74924">
    <property type="entry name" value="Cap-Gly domain"/>
    <property type="match status" value="2"/>
</dbReference>
<feature type="region of interest" description="Disordered" evidence="1">
    <location>
        <begin position="329"/>
        <end position="364"/>
    </location>
</feature>
<proteinExistence type="predicted"/>
<feature type="compositionally biased region" description="Low complexity" evidence="1">
    <location>
        <begin position="195"/>
        <end position="231"/>
    </location>
</feature>
<dbReference type="PANTHER" id="PTHR18916:SF82">
    <property type="entry name" value="CAP-GLY DOMAIN-CONTAINING PROTEIN"/>
    <property type="match status" value="1"/>
</dbReference>
<dbReference type="AlphaFoldDB" id="A0A8S4A2E6"/>
<dbReference type="GO" id="GO:0031122">
    <property type="term" value="P:cytoplasmic microtubule organization"/>
    <property type="evidence" value="ECO:0007669"/>
    <property type="project" value="TreeGrafter"/>
</dbReference>
<dbReference type="InterPro" id="IPR000938">
    <property type="entry name" value="CAP-Gly_domain"/>
</dbReference>
<feature type="region of interest" description="Disordered" evidence="1">
    <location>
        <begin position="1"/>
        <end position="60"/>
    </location>
</feature>
<evidence type="ECO:0000313" key="4">
    <source>
        <dbReference type="Proteomes" id="UP000678393"/>
    </source>
</evidence>
<comment type="caution">
    <text evidence="3">The sequence shown here is derived from an EMBL/GenBank/DDBJ whole genome shotgun (WGS) entry which is preliminary data.</text>
</comment>
<feature type="compositionally biased region" description="Basic and acidic residues" evidence="1">
    <location>
        <begin position="514"/>
        <end position="529"/>
    </location>
</feature>
<gene>
    <name evidence="3" type="ORF">CUNI_LOCUS21495</name>
</gene>
<feature type="non-terminal residue" evidence="3">
    <location>
        <position position="926"/>
    </location>
</feature>
<dbReference type="InterPro" id="IPR036859">
    <property type="entry name" value="CAP-Gly_dom_sf"/>
</dbReference>
<feature type="domain" description="CAP-Gly" evidence="2">
    <location>
        <begin position="276"/>
        <end position="318"/>
    </location>
</feature>
<sequence>MSLPRPSGIKQPTRISRPSGLPTARPQTPSGGNSTNHSQNSVTGSNTKAQSALTKSARGAGLCPEHADQYATDVSRVLKGPDPLEDGVVVDDFKIGDRIWVSGNKPGTIAFIGETQFAPGDWAGIVLDDGIGKNDGSVMGIRYFQCEPKRGVFSRLSKLSHTPHSPSRPLSQGYDSNSSESKFSYSDFRPSSQVAATNGTSAPGSAASSRPSSRLGLNSSKHLSTSSSSLHKASDITTPPGSAGGTRLPGASLGGTKLGDRVLVSGSKPGILRFIGETDFAKGVWAGVELDEPLGKNDGAVAGKRYFDCKPLHGLFAPIHKISLADLGVTTPSPHSRPVMSTSLRSSRERSGSQESVSSLSSTASSVSRSRVRLGVTSLASQASKTGQRPNTLNLSATTAALQKALKEKEEHIEQLLRERDLERSEVARAAAHVDEAESQLSFMKTEQSKLRMEADDQIIKYRALVADLENEKQELLAFLEEEKRKVEDLQFQLEEETLKDDSDSKSNAASELQVKELERQVKKEKDRADNLEKELGQFKQNMEGLHRVAEESKKSQRSYSDQLENLTHKLAQAESKVKNFEMTRLEDGAKVSQVGIELTEKQNQVKDLEAQLVAQRRELSSVSQQLNDLKEELFASNEKRKKQDEYIKELTDKLKLTENQHNEMMDEIRNANSNSADLQRQLTASKTKAEELASERAILEAQLSEMMTANSGDSSSQLAALSDQLMDRTRKLEDLQKDLLNSSQNLAKVEESYRGLVQEKDREIQEVTKNFKVRIVGLEEQISELNSLVEKSKAKASQLSETFEAEKKEALERSESEIRDLQQQLSHINKELNKQQDNTAAHKQLLEKVTLEKEALQYEKQQAEKHLKRAEEEKSILNTELIQARVEASKHLEEVEKSKKAKLELEDKVEKLSLQVEFITKAREE</sequence>
<dbReference type="Pfam" id="PF01302">
    <property type="entry name" value="CAP_GLY"/>
    <property type="match status" value="2"/>
</dbReference>
<organism evidence="3 4">
    <name type="scientific">Candidula unifasciata</name>
    <dbReference type="NCBI Taxonomy" id="100452"/>
    <lineage>
        <taxon>Eukaryota</taxon>
        <taxon>Metazoa</taxon>
        <taxon>Spiralia</taxon>
        <taxon>Lophotrochozoa</taxon>
        <taxon>Mollusca</taxon>
        <taxon>Gastropoda</taxon>
        <taxon>Heterobranchia</taxon>
        <taxon>Euthyneura</taxon>
        <taxon>Panpulmonata</taxon>
        <taxon>Eupulmonata</taxon>
        <taxon>Stylommatophora</taxon>
        <taxon>Helicina</taxon>
        <taxon>Helicoidea</taxon>
        <taxon>Geomitridae</taxon>
        <taxon>Candidula</taxon>
    </lineage>
</organism>
<dbReference type="Gene3D" id="2.30.30.190">
    <property type="entry name" value="CAP Gly-rich-like domain"/>
    <property type="match status" value="2"/>
</dbReference>
<dbReference type="GO" id="GO:0005634">
    <property type="term" value="C:nucleus"/>
    <property type="evidence" value="ECO:0007669"/>
    <property type="project" value="TreeGrafter"/>
</dbReference>
<feature type="compositionally biased region" description="Polar residues" evidence="1">
    <location>
        <begin position="25"/>
        <end position="54"/>
    </location>
</feature>
<keyword evidence="4" id="KW-1185">Reference proteome</keyword>
<dbReference type="EMBL" id="CAJHNH020008473">
    <property type="protein sequence ID" value="CAG5135937.1"/>
    <property type="molecule type" value="Genomic_DNA"/>
</dbReference>
<evidence type="ECO:0000313" key="3">
    <source>
        <dbReference type="EMBL" id="CAG5135937.1"/>
    </source>
</evidence>
<reference evidence="3" key="1">
    <citation type="submission" date="2021-04" db="EMBL/GenBank/DDBJ databases">
        <authorList>
            <consortium name="Molecular Ecology Group"/>
        </authorList>
    </citation>
    <scope>NUCLEOTIDE SEQUENCE</scope>
</reference>
<evidence type="ECO:0000259" key="2">
    <source>
        <dbReference type="PROSITE" id="PS50245"/>
    </source>
</evidence>
<dbReference type="GO" id="GO:0051010">
    <property type="term" value="F:microtubule plus-end binding"/>
    <property type="evidence" value="ECO:0007669"/>
    <property type="project" value="TreeGrafter"/>
</dbReference>
<feature type="region of interest" description="Disordered" evidence="1">
    <location>
        <begin position="157"/>
        <end position="258"/>
    </location>
</feature>
<dbReference type="GO" id="GO:0035371">
    <property type="term" value="C:microtubule plus-end"/>
    <property type="evidence" value="ECO:0007669"/>
    <property type="project" value="TreeGrafter"/>
</dbReference>
<evidence type="ECO:0000256" key="1">
    <source>
        <dbReference type="SAM" id="MobiDB-lite"/>
    </source>
</evidence>
<dbReference type="SMART" id="SM01052">
    <property type="entry name" value="CAP_GLY"/>
    <property type="match status" value="2"/>
</dbReference>
<feature type="region of interest" description="Disordered" evidence="1">
    <location>
        <begin position="497"/>
        <end position="529"/>
    </location>
</feature>
<feature type="domain" description="CAP-Gly" evidence="2">
    <location>
        <begin position="113"/>
        <end position="155"/>
    </location>
</feature>
<dbReference type="PANTHER" id="PTHR18916">
    <property type="entry name" value="DYNACTIN 1-RELATED MICROTUBULE-BINDING"/>
    <property type="match status" value="1"/>
</dbReference>
<dbReference type="OrthoDB" id="2130750at2759"/>
<name>A0A8S4A2E6_9EUPU</name>
<dbReference type="PROSITE" id="PS50245">
    <property type="entry name" value="CAP_GLY_2"/>
    <property type="match status" value="2"/>
</dbReference>
<dbReference type="GO" id="GO:0005938">
    <property type="term" value="C:cell cortex"/>
    <property type="evidence" value="ECO:0007669"/>
    <property type="project" value="TreeGrafter"/>
</dbReference>
<feature type="compositionally biased region" description="Polar residues" evidence="1">
    <location>
        <begin position="157"/>
        <end position="194"/>
    </location>
</feature>
<feature type="compositionally biased region" description="Low complexity" evidence="1">
    <location>
        <begin position="353"/>
        <end position="364"/>
    </location>
</feature>